<keyword evidence="4" id="KW-1133">Transmembrane helix</keyword>
<evidence type="ECO:0000256" key="3">
    <source>
        <dbReference type="ARBA" id="ARBA00022692"/>
    </source>
</evidence>
<dbReference type="InterPro" id="IPR015683">
    <property type="entry name" value="Ionotropic_Glu_rcpt"/>
</dbReference>
<dbReference type="Gene3D" id="3.40.50.2300">
    <property type="match status" value="2"/>
</dbReference>
<feature type="non-terminal residue" evidence="12">
    <location>
        <position position="312"/>
    </location>
</feature>
<dbReference type="Pfam" id="PF10613">
    <property type="entry name" value="Lig_chan-Glu_bd"/>
    <property type="match status" value="1"/>
</dbReference>
<reference evidence="12 13" key="1">
    <citation type="journal article" date="2019" name="Commun. Biol.">
        <title>The bagworm genome reveals a unique fibroin gene that provides high tensile strength.</title>
        <authorList>
            <person name="Kono N."/>
            <person name="Nakamura H."/>
            <person name="Ohtoshi R."/>
            <person name="Tomita M."/>
            <person name="Numata K."/>
            <person name="Arakawa K."/>
        </authorList>
    </citation>
    <scope>NUCLEOTIDE SEQUENCE [LARGE SCALE GENOMIC DNA]</scope>
</reference>
<dbReference type="STRING" id="151549.A0A4C1XBT1"/>
<evidence type="ECO:0000256" key="1">
    <source>
        <dbReference type="ARBA" id="ARBA00004141"/>
    </source>
</evidence>
<evidence type="ECO:0000313" key="13">
    <source>
        <dbReference type="Proteomes" id="UP000299102"/>
    </source>
</evidence>
<organism evidence="12 13">
    <name type="scientific">Eumeta variegata</name>
    <name type="common">Bagworm moth</name>
    <name type="synonym">Eumeta japonica</name>
    <dbReference type="NCBI Taxonomy" id="151549"/>
    <lineage>
        <taxon>Eukaryota</taxon>
        <taxon>Metazoa</taxon>
        <taxon>Ecdysozoa</taxon>
        <taxon>Arthropoda</taxon>
        <taxon>Hexapoda</taxon>
        <taxon>Insecta</taxon>
        <taxon>Pterygota</taxon>
        <taxon>Neoptera</taxon>
        <taxon>Endopterygota</taxon>
        <taxon>Lepidoptera</taxon>
        <taxon>Glossata</taxon>
        <taxon>Ditrysia</taxon>
        <taxon>Tineoidea</taxon>
        <taxon>Psychidae</taxon>
        <taxon>Oiketicinae</taxon>
        <taxon>Eumeta</taxon>
    </lineage>
</organism>
<evidence type="ECO:0000256" key="7">
    <source>
        <dbReference type="ARBA" id="ARBA00023170"/>
    </source>
</evidence>
<dbReference type="SUPFAM" id="SSF53850">
    <property type="entry name" value="Periplasmic binding protein-like II"/>
    <property type="match status" value="1"/>
</dbReference>
<dbReference type="PANTHER" id="PTHR18966">
    <property type="entry name" value="IONOTROPIC GLUTAMATE RECEPTOR"/>
    <property type="match status" value="1"/>
</dbReference>
<feature type="domain" description="Ionotropic glutamate receptor L-glutamate and glycine-binding" evidence="11">
    <location>
        <begin position="271"/>
        <end position="312"/>
    </location>
</feature>
<evidence type="ECO:0000256" key="4">
    <source>
        <dbReference type="ARBA" id="ARBA00022989"/>
    </source>
</evidence>
<gene>
    <name evidence="12" type="primary">Nmdar1</name>
    <name evidence="12" type="ORF">EVAR_55733_1</name>
</gene>
<keyword evidence="5" id="KW-0406">Ion transport</keyword>
<evidence type="ECO:0000259" key="11">
    <source>
        <dbReference type="Pfam" id="PF10613"/>
    </source>
</evidence>
<evidence type="ECO:0000256" key="6">
    <source>
        <dbReference type="ARBA" id="ARBA00023136"/>
    </source>
</evidence>
<keyword evidence="2" id="KW-0813">Transport</keyword>
<dbReference type="GO" id="GO:0015276">
    <property type="term" value="F:ligand-gated monoatomic ion channel activity"/>
    <property type="evidence" value="ECO:0007669"/>
    <property type="project" value="InterPro"/>
</dbReference>
<evidence type="ECO:0000256" key="2">
    <source>
        <dbReference type="ARBA" id="ARBA00022448"/>
    </source>
</evidence>
<dbReference type="OrthoDB" id="5984008at2759"/>
<keyword evidence="8" id="KW-0325">Glycoprotein</keyword>
<proteinExistence type="predicted"/>
<dbReference type="AlphaFoldDB" id="A0A4C1XBT1"/>
<dbReference type="Proteomes" id="UP000299102">
    <property type="component" value="Unassembled WGS sequence"/>
</dbReference>
<keyword evidence="7 12" id="KW-0675">Receptor</keyword>
<dbReference type="Gene3D" id="3.40.190.10">
    <property type="entry name" value="Periplasmic binding protein-like II"/>
    <property type="match status" value="1"/>
</dbReference>
<evidence type="ECO:0000313" key="12">
    <source>
        <dbReference type="EMBL" id="GBP60663.1"/>
    </source>
</evidence>
<keyword evidence="9" id="KW-1071">Ligand-gated ion channel</keyword>
<dbReference type="GO" id="GO:0016020">
    <property type="term" value="C:membrane"/>
    <property type="evidence" value="ECO:0007669"/>
    <property type="project" value="UniProtKB-SubCell"/>
</dbReference>
<evidence type="ECO:0000256" key="10">
    <source>
        <dbReference type="ARBA" id="ARBA00023303"/>
    </source>
</evidence>
<evidence type="ECO:0000256" key="8">
    <source>
        <dbReference type="ARBA" id="ARBA00023180"/>
    </source>
</evidence>
<dbReference type="SUPFAM" id="SSF53822">
    <property type="entry name" value="Periplasmic binding protein-like I"/>
    <property type="match status" value="1"/>
</dbReference>
<dbReference type="InterPro" id="IPR028082">
    <property type="entry name" value="Peripla_BP_I"/>
</dbReference>
<keyword evidence="3" id="KW-0812">Transmembrane</keyword>
<accession>A0A4C1XBT1</accession>
<evidence type="ECO:0000256" key="5">
    <source>
        <dbReference type="ARBA" id="ARBA00023065"/>
    </source>
</evidence>
<keyword evidence="6" id="KW-0472">Membrane</keyword>
<comment type="subcellular location">
    <subcellularLocation>
        <location evidence="1">Membrane</location>
        <topology evidence="1">Multi-pass membrane protein</topology>
    </subcellularLocation>
</comment>
<keyword evidence="10" id="KW-0407">Ion channel</keyword>
<evidence type="ECO:0000256" key="9">
    <source>
        <dbReference type="ARBA" id="ARBA00023286"/>
    </source>
</evidence>
<keyword evidence="13" id="KW-1185">Reference proteome</keyword>
<dbReference type="EMBL" id="BGZK01000793">
    <property type="protein sequence ID" value="GBP60663.1"/>
    <property type="molecule type" value="Genomic_DNA"/>
</dbReference>
<sequence>MTSEGYVWVVTEQALDAANAPEGLLGLRLVNATHEKAHIQDSIYVLASAIRDMNTSEEIVPPPSDCDNSGTIWNTGPELFNYISNFAKETVVNEVGVSKKNKSEFERVKVQNTALADSNTMRAPKSGLLPRHAAYGGCRQYCLESRRTGRSRGRQSLENGATGHVAFDDHGDRVHAEYDMVNVRAYGEHVAVGKYFYSKEVQKMRLELKEHEIIWMGRSLSKPEGFMIPTHLKVLTIEEKPFVYARRVDDGSECAGEEVPCPHYNASQDAGELVYERADMIVAPLTINPERAEFIEFSKPFKYQGITILEKK</sequence>
<protein>
    <submittedName>
        <fullName evidence="12">Glutamate receptor subunit 1</fullName>
    </submittedName>
</protein>
<name>A0A4C1XBT1_EUMVA</name>
<dbReference type="InterPro" id="IPR019594">
    <property type="entry name" value="Glu/Gly-bd"/>
</dbReference>
<comment type="caution">
    <text evidence="12">The sequence shown here is derived from an EMBL/GenBank/DDBJ whole genome shotgun (WGS) entry which is preliminary data.</text>
</comment>